<dbReference type="AlphaFoldDB" id="A0A1F6NJR7"/>
<dbReference type="Proteomes" id="UP000176300">
    <property type="component" value="Unassembled WGS sequence"/>
</dbReference>
<feature type="transmembrane region" description="Helical" evidence="1">
    <location>
        <begin position="142"/>
        <end position="160"/>
    </location>
</feature>
<evidence type="ECO:0000313" key="3">
    <source>
        <dbReference type="Proteomes" id="UP000176300"/>
    </source>
</evidence>
<accession>A0A1F6NJR7</accession>
<sequence>MKACIVLQNQYAKLGHAIALTLKEKYGVEKFCAYVISTGAEDFIKSQDDIKYDDILVDHKIHANYKNETIDLSYIKNFEKEHAPPHLWNYFYSDRKMMMSIGPKEETTPEIDPLYSHEDNLRIFQARAKATEKMLKEQRPDFIFFFAFGTIGHQILYHTAKKMGIRVFNLDFPRIGNLISISEDYDTLTGVEEYANYYLQNKIQNTEEHNRAKRFIKQFRETGSLDLEYIELDVSANSKQETLLKPKNIFRSINYLITLYKNYAKNKGIFLYGIIYINPLRFILFKLRHRYRKWRGLSHLFDKPAEEDYAFYPLHFDPELATLLLSPFYFDQIALIRQIARALPLHFKLYVKEHPAMVYRRSLSFYKELKKIPNVKFIDHTIKSSELIKKSRLITTITGTVGWEASLLRKPVITFGNVFYNSLSFVKRIHDIEKLPELVNEQIEHYDYKENEMENFVAAVFKDAVPFNFSGIWYEGDLQKIRQDKGLHLLCDKLMEKMHGKHQE</sequence>
<dbReference type="EMBL" id="MFQS01000002">
    <property type="protein sequence ID" value="OGH84098.1"/>
    <property type="molecule type" value="Genomic_DNA"/>
</dbReference>
<keyword evidence="1" id="KW-1133">Transmembrane helix</keyword>
<evidence type="ECO:0000256" key="1">
    <source>
        <dbReference type="SAM" id="Phobius"/>
    </source>
</evidence>
<dbReference type="InterPro" id="IPR007833">
    <property type="entry name" value="Capsule_polysaccharide_synth"/>
</dbReference>
<dbReference type="STRING" id="1798697.A2373_00370"/>
<evidence type="ECO:0008006" key="4">
    <source>
        <dbReference type="Google" id="ProtNLM"/>
    </source>
</evidence>
<keyword evidence="1" id="KW-0812">Transmembrane</keyword>
<keyword evidence="1" id="KW-0472">Membrane</keyword>
<feature type="transmembrane region" description="Helical" evidence="1">
    <location>
        <begin position="269"/>
        <end position="287"/>
    </location>
</feature>
<reference evidence="2 3" key="1">
    <citation type="journal article" date="2016" name="Nat. Commun.">
        <title>Thousands of microbial genomes shed light on interconnected biogeochemical processes in an aquifer system.</title>
        <authorList>
            <person name="Anantharaman K."/>
            <person name="Brown C.T."/>
            <person name="Hug L.A."/>
            <person name="Sharon I."/>
            <person name="Castelle C.J."/>
            <person name="Probst A.J."/>
            <person name="Thomas B.C."/>
            <person name="Singh A."/>
            <person name="Wilkins M.J."/>
            <person name="Karaoz U."/>
            <person name="Brodie E.L."/>
            <person name="Williams K.H."/>
            <person name="Hubbard S.S."/>
            <person name="Banfield J.F."/>
        </authorList>
    </citation>
    <scope>NUCLEOTIDE SEQUENCE [LARGE SCALE GENOMIC DNA]</scope>
</reference>
<dbReference type="GO" id="GO:0015774">
    <property type="term" value="P:polysaccharide transport"/>
    <property type="evidence" value="ECO:0007669"/>
    <property type="project" value="InterPro"/>
</dbReference>
<dbReference type="Pfam" id="PF05159">
    <property type="entry name" value="Capsule_synth"/>
    <property type="match status" value="1"/>
</dbReference>
<gene>
    <name evidence="2" type="ORF">A2373_00370</name>
</gene>
<dbReference type="InterPro" id="IPR043148">
    <property type="entry name" value="TagF_C"/>
</dbReference>
<proteinExistence type="predicted"/>
<protein>
    <recommendedName>
        <fullName evidence="4">Capsule polysaccharide biosynthesis protein</fullName>
    </recommendedName>
</protein>
<evidence type="ECO:0000313" key="2">
    <source>
        <dbReference type="EMBL" id="OGH84098.1"/>
    </source>
</evidence>
<organism evidence="2 3">
    <name type="scientific">Candidatus Magasanikbacteria bacterium RIFOXYB1_FULL_40_15</name>
    <dbReference type="NCBI Taxonomy" id="1798697"/>
    <lineage>
        <taxon>Bacteria</taxon>
        <taxon>Candidatus Magasanikiibacteriota</taxon>
    </lineage>
</organism>
<comment type="caution">
    <text evidence="2">The sequence shown here is derived from an EMBL/GenBank/DDBJ whole genome shotgun (WGS) entry which is preliminary data.</text>
</comment>
<name>A0A1F6NJR7_9BACT</name>
<dbReference type="GO" id="GO:0000271">
    <property type="term" value="P:polysaccharide biosynthetic process"/>
    <property type="evidence" value="ECO:0007669"/>
    <property type="project" value="InterPro"/>
</dbReference>
<dbReference type="Gene3D" id="3.40.50.12580">
    <property type="match status" value="1"/>
</dbReference>
<dbReference type="SUPFAM" id="SSF53756">
    <property type="entry name" value="UDP-Glycosyltransferase/glycogen phosphorylase"/>
    <property type="match status" value="1"/>
</dbReference>